<accession>A0A835QR37</accession>
<feature type="region of interest" description="Disordered" evidence="1">
    <location>
        <begin position="1"/>
        <end position="104"/>
    </location>
</feature>
<evidence type="ECO:0000313" key="2">
    <source>
        <dbReference type="EMBL" id="KAG0472302.1"/>
    </source>
</evidence>
<feature type="compositionally biased region" description="Basic and acidic residues" evidence="1">
    <location>
        <begin position="78"/>
        <end position="104"/>
    </location>
</feature>
<proteinExistence type="predicted"/>
<sequence>MNSFSITERRRPFRSTVKRRKPKEGSDVPGSKAFVRGGTINPNEKIKTDSEGGNPKDGSSVPKKGTRYVPSFLPPASRGREPEKKKEDEKPKEREKGKPRVIDNFLEELKAEQELREKRNQERDQLRRAS</sequence>
<evidence type="ECO:0000256" key="1">
    <source>
        <dbReference type="SAM" id="MobiDB-lite"/>
    </source>
</evidence>
<evidence type="ECO:0000313" key="3">
    <source>
        <dbReference type="Proteomes" id="UP000639772"/>
    </source>
</evidence>
<reference evidence="2 3" key="1">
    <citation type="journal article" date="2020" name="Nat. Food">
        <title>A phased Vanilla planifolia genome enables genetic improvement of flavour and production.</title>
        <authorList>
            <person name="Hasing T."/>
            <person name="Tang H."/>
            <person name="Brym M."/>
            <person name="Khazi F."/>
            <person name="Huang T."/>
            <person name="Chambers A.H."/>
        </authorList>
    </citation>
    <scope>NUCLEOTIDE SEQUENCE [LARGE SCALE GENOMIC DNA]</scope>
    <source>
        <tissue evidence="2">Leaf</tissue>
    </source>
</reference>
<dbReference type="EMBL" id="JADCNM010000008">
    <property type="protein sequence ID" value="KAG0472302.1"/>
    <property type="molecule type" value="Genomic_DNA"/>
</dbReference>
<organism evidence="2 3">
    <name type="scientific">Vanilla planifolia</name>
    <name type="common">Vanilla</name>
    <dbReference type="NCBI Taxonomy" id="51239"/>
    <lineage>
        <taxon>Eukaryota</taxon>
        <taxon>Viridiplantae</taxon>
        <taxon>Streptophyta</taxon>
        <taxon>Embryophyta</taxon>
        <taxon>Tracheophyta</taxon>
        <taxon>Spermatophyta</taxon>
        <taxon>Magnoliopsida</taxon>
        <taxon>Liliopsida</taxon>
        <taxon>Asparagales</taxon>
        <taxon>Orchidaceae</taxon>
        <taxon>Vanilloideae</taxon>
        <taxon>Vanilleae</taxon>
        <taxon>Vanilla</taxon>
    </lineage>
</organism>
<feature type="compositionally biased region" description="Basic residues" evidence="1">
    <location>
        <begin position="11"/>
        <end position="22"/>
    </location>
</feature>
<dbReference type="OrthoDB" id="1693827at2759"/>
<comment type="caution">
    <text evidence="2">The sequence shown here is derived from an EMBL/GenBank/DDBJ whole genome shotgun (WGS) entry which is preliminary data.</text>
</comment>
<dbReference type="Proteomes" id="UP000639772">
    <property type="component" value="Unassembled WGS sequence"/>
</dbReference>
<protein>
    <submittedName>
        <fullName evidence="2">Uncharacterized protein</fullName>
    </submittedName>
</protein>
<name>A0A835QR37_VANPL</name>
<dbReference type="AlphaFoldDB" id="A0A835QR37"/>
<gene>
    <name evidence="2" type="ORF">HPP92_016848</name>
</gene>